<dbReference type="InterPro" id="IPR052349">
    <property type="entry name" value="Metallo-hydrolase_Enzymes"/>
</dbReference>
<evidence type="ECO:0000313" key="3">
    <source>
        <dbReference type="Proteomes" id="UP000028782"/>
    </source>
</evidence>
<dbReference type="GO" id="GO:0035888">
    <property type="term" value="F:isoguanine deaminase activity"/>
    <property type="evidence" value="ECO:0007669"/>
    <property type="project" value="TreeGrafter"/>
</dbReference>
<protein>
    <submittedName>
        <fullName evidence="2">Amidohydrolase</fullName>
    </submittedName>
</protein>
<dbReference type="CDD" id="cd01293">
    <property type="entry name" value="Bact_CD"/>
    <property type="match status" value="1"/>
</dbReference>
<dbReference type="EMBL" id="CP006704">
    <property type="protein sequence ID" value="AIJ49426.1"/>
    <property type="molecule type" value="Genomic_DNA"/>
</dbReference>
<reference evidence="2 3" key="1">
    <citation type="journal article" date="2014" name="Genome Announc.">
        <title>Complete Genome Sequence of Polychlorinated Biphenyl Degrader Comamonas testosteroni TK102 (NBRC 109938).</title>
        <authorList>
            <person name="Fukuda K."/>
            <person name="Hosoyama A."/>
            <person name="Tsuchikane K."/>
            <person name="Ohji S."/>
            <person name="Yamazoe A."/>
            <person name="Fujita N."/>
            <person name="Shintani M."/>
            <person name="Kimbara K."/>
        </authorList>
    </citation>
    <scope>NUCLEOTIDE SEQUENCE [LARGE SCALE GENOMIC DNA]</scope>
    <source>
        <strain evidence="2">TK102</strain>
    </source>
</reference>
<accession>A0A076PXI5</accession>
<dbReference type="PANTHER" id="PTHR32027">
    <property type="entry name" value="CYTOSINE DEAMINASE"/>
    <property type="match status" value="1"/>
</dbReference>
<dbReference type="GO" id="GO:0006209">
    <property type="term" value="P:cytosine catabolic process"/>
    <property type="evidence" value="ECO:0007669"/>
    <property type="project" value="TreeGrafter"/>
</dbReference>
<gene>
    <name evidence="2" type="ORF">O987_26800</name>
</gene>
<dbReference type="InterPro" id="IPR013108">
    <property type="entry name" value="Amidohydro_3"/>
</dbReference>
<dbReference type="PANTHER" id="PTHR32027:SF0">
    <property type="entry name" value="CYTOSINE DEAMINASE"/>
    <property type="match status" value="1"/>
</dbReference>
<sequence>MSSHLTLCNARLPHWLLAALGQRSEMPLSRLEIANGRIAAIADEAPGLPRSFGSQVWDLQGALVLPTMVDAHLHLDKAFTLERMGPVKPGLLAAIEAMMEDKQNWTAADVRRRAGQGLQWAYEAGVSHARSHCDWWEPDSVPVAWEVLRELAQEWAGRVLLERVSLIPLHLYEERGVAMRLAKQVALSGAGALLGGFVHSTNWSPQALCNLLEAAQQHGLDVDLHVDEELNPAAQGLATTAALLKELRFEGRVVCGHTCALAAQPLEQALRTLDAVASTPITMVSLPVTNLLLQDAQTGVTPRQRGLTLVKEARARGIPLMISSDNVQDPFCPLGSFDPLEALSTAVAAAQLTSAFDEWSDSVCRRDWLGHGVGRMPLQPGSTADLVILPQSGVSGFPSRSHRRVVMREGRVSNGEPLAAWFTACIERSVA</sequence>
<dbReference type="KEGG" id="ctes:O987_26800"/>
<dbReference type="SUPFAM" id="SSF51556">
    <property type="entry name" value="Metallo-dependent hydrolases"/>
    <property type="match status" value="1"/>
</dbReference>
<feature type="domain" description="Amidohydrolase 3" evidence="1">
    <location>
        <begin position="204"/>
        <end position="399"/>
    </location>
</feature>
<dbReference type="InterPro" id="IPR011059">
    <property type="entry name" value="Metal-dep_hydrolase_composite"/>
</dbReference>
<dbReference type="InterPro" id="IPR032466">
    <property type="entry name" value="Metal_Hydrolase"/>
</dbReference>
<dbReference type="GO" id="GO:0004131">
    <property type="term" value="F:cytosine deaminase activity"/>
    <property type="evidence" value="ECO:0007669"/>
    <property type="project" value="TreeGrafter"/>
</dbReference>
<dbReference type="RefSeq" id="WP_003060629.1">
    <property type="nucleotide sequence ID" value="NZ_CP006704.1"/>
</dbReference>
<dbReference type="HOGENOM" id="CLU_031758_5_1_4"/>
<dbReference type="Proteomes" id="UP000028782">
    <property type="component" value="Chromosome"/>
</dbReference>
<evidence type="ECO:0000313" key="2">
    <source>
        <dbReference type="EMBL" id="AIJ49426.1"/>
    </source>
</evidence>
<dbReference type="Pfam" id="PF07969">
    <property type="entry name" value="Amidohydro_3"/>
    <property type="match status" value="1"/>
</dbReference>
<dbReference type="Gene3D" id="3.20.20.140">
    <property type="entry name" value="Metal-dependent hydrolases"/>
    <property type="match status" value="1"/>
</dbReference>
<dbReference type="Gene3D" id="2.30.40.10">
    <property type="entry name" value="Urease, subunit C, domain 1"/>
    <property type="match status" value="1"/>
</dbReference>
<dbReference type="AlphaFoldDB" id="A0A076PXI5"/>
<keyword evidence="2" id="KW-0378">Hydrolase</keyword>
<evidence type="ECO:0000259" key="1">
    <source>
        <dbReference type="Pfam" id="PF07969"/>
    </source>
</evidence>
<name>A0A076PXI5_COMTE</name>
<organism evidence="2 3">
    <name type="scientific">Comamonas testosteroni TK102</name>
    <dbReference type="NCBI Taxonomy" id="1392005"/>
    <lineage>
        <taxon>Bacteria</taxon>
        <taxon>Pseudomonadati</taxon>
        <taxon>Pseudomonadota</taxon>
        <taxon>Betaproteobacteria</taxon>
        <taxon>Burkholderiales</taxon>
        <taxon>Comamonadaceae</taxon>
        <taxon>Comamonas</taxon>
    </lineage>
</organism>
<dbReference type="SUPFAM" id="SSF51338">
    <property type="entry name" value="Composite domain of metallo-dependent hydrolases"/>
    <property type="match status" value="1"/>
</dbReference>
<proteinExistence type="predicted"/>